<keyword evidence="1" id="KW-0812">Transmembrane</keyword>
<accession>A0A7Y9ZCQ1</accession>
<feature type="transmembrane region" description="Helical" evidence="1">
    <location>
        <begin position="180"/>
        <end position="203"/>
    </location>
</feature>
<dbReference type="AlphaFoldDB" id="A0A7Y9ZCQ1"/>
<feature type="transmembrane region" description="Helical" evidence="1">
    <location>
        <begin position="278"/>
        <end position="299"/>
    </location>
</feature>
<reference evidence="2 3" key="1">
    <citation type="submission" date="2020-07" db="EMBL/GenBank/DDBJ databases">
        <title>Sequencing the genomes of 1000 actinobacteria strains.</title>
        <authorList>
            <person name="Klenk H.-P."/>
        </authorList>
    </citation>
    <scope>NUCLEOTIDE SEQUENCE [LARGE SCALE GENOMIC DNA]</scope>
    <source>
        <strain evidence="2 3">DSM 19970</strain>
    </source>
</reference>
<evidence type="ECO:0000313" key="3">
    <source>
        <dbReference type="Proteomes" id="UP000547973"/>
    </source>
</evidence>
<feature type="transmembrane region" description="Helical" evidence="1">
    <location>
        <begin position="477"/>
        <end position="493"/>
    </location>
</feature>
<proteinExistence type="predicted"/>
<evidence type="ECO:0000313" key="2">
    <source>
        <dbReference type="EMBL" id="NYI42455.1"/>
    </source>
</evidence>
<feature type="transmembrane region" description="Helical" evidence="1">
    <location>
        <begin position="65"/>
        <end position="84"/>
    </location>
</feature>
<dbReference type="Proteomes" id="UP000547973">
    <property type="component" value="Unassembled WGS sequence"/>
</dbReference>
<name>A0A7Y9ZCQ1_9MICO</name>
<feature type="transmembrane region" description="Helical" evidence="1">
    <location>
        <begin position="311"/>
        <end position="328"/>
    </location>
</feature>
<dbReference type="OrthoDB" id="8482297at2"/>
<protein>
    <recommendedName>
        <fullName evidence="4">Dolichyl-phosphate-mannose-protein mannosyltransferase</fullName>
    </recommendedName>
</protein>
<evidence type="ECO:0000256" key="1">
    <source>
        <dbReference type="SAM" id="Phobius"/>
    </source>
</evidence>
<feature type="transmembrane region" description="Helical" evidence="1">
    <location>
        <begin position="90"/>
        <end position="111"/>
    </location>
</feature>
<feature type="transmembrane region" description="Helical" evidence="1">
    <location>
        <begin position="38"/>
        <end position="58"/>
    </location>
</feature>
<keyword evidence="1" id="KW-0472">Membrane</keyword>
<feature type="transmembrane region" description="Helical" evidence="1">
    <location>
        <begin position="445"/>
        <end position="465"/>
    </location>
</feature>
<dbReference type="RefSeq" id="WP_062074277.1">
    <property type="nucleotide sequence ID" value="NZ_BBRC01000002.1"/>
</dbReference>
<feature type="transmembrane region" description="Helical" evidence="1">
    <location>
        <begin position="215"/>
        <end position="235"/>
    </location>
</feature>
<comment type="caution">
    <text evidence="2">The sequence shown here is derived from an EMBL/GenBank/DDBJ whole genome shotgun (WGS) entry which is preliminary data.</text>
</comment>
<evidence type="ECO:0008006" key="4">
    <source>
        <dbReference type="Google" id="ProtNLM"/>
    </source>
</evidence>
<feature type="transmembrane region" description="Helical" evidence="1">
    <location>
        <begin position="408"/>
        <end position="433"/>
    </location>
</feature>
<keyword evidence="3" id="KW-1185">Reference proteome</keyword>
<feature type="transmembrane region" description="Helical" evidence="1">
    <location>
        <begin position="498"/>
        <end position="517"/>
    </location>
</feature>
<sequence>MFHSLISILVAGGVTALIGAAAAGVTRRWWEGSNYLGVSLGVTGVAAASYVVFLVTWASPIAGKLISLVIVAVSAAILVRMKAWTAWRQVAPMVLITAGTIVAYVGFLYLWHTQFDAFQLAQARFAETPLPIDNHVPVLFADRLASGQSTHLLLLDWNGSDRPPLQAGLILLTRVFDLRIAGAVAQGFGASVISQALWIPALYALLRSAAIPRRASFAGVAMVAVTGTTLVNTVFTWPKMMSAALILVSCAFLIEAARRPSNVARNLALAVATYMFGMLAHGAAAFAVPFVIILGLIALRRSVHWSAWRSVVAAGVVGGAVYVPWALYQRFADPPGDRLIKWHLAGVISAGDPRSALTAISDSLSSLSLAEWWSGRVDNLATVIGSNPWSGIHCGCTADLVSRRSAEFYTTTAALGLAYPALLAVLAVIIVLFARRRRLGSGDKAVLFAVAASAASIAMWCVLMFMPRSTVVHQGSQVWIILLIAAPTTWLALRRPWLAWALVATQAAATIVVYAPATNGGGLSAAGLLLAVAGVCACVGGVLIAHASSPETATPAAPKLAS</sequence>
<gene>
    <name evidence="2" type="ORF">BKA03_002574</name>
</gene>
<keyword evidence="1" id="KW-1133">Transmembrane helix</keyword>
<organism evidence="2 3">
    <name type="scientific">Demequina lutea</name>
    <dbReference type="NCBI Taxonomy" id="431489"/>
    <lineage>
        <taxon>Bacteria</taxon>
        <taxon>Bacillati</taxon>
        <taxon>Actinomycetota</taxon>
        <taxon>Actinomycetes</taxon>
        <taxon>Micrococcales</taxon>
        <taxon>Demequinaceae</taxon>
        <taxon>Demequina</taxon>
    </lineage>
</organism>
<feature type="transmembrane region" description="Helical" evidence="1">
    <location>
        <begin position="523"/>
        <end position="545"/>
    </location>
</feature>
<dbReference type="EMBL" id="JACBZO010000001">
    <property type="protein sequence ID" value="NYI42455.1"/>
    <property type="molecule type" value="Genomic_DNA"/>
</dbReference>